<sequence>MQRRLSIKQHYIPIIQMPLHYIPTLQPVCQFISSSKLQKPFHSSLPFFLFSLLCRVTTSGYVRIFATNSGTATSSIPMFGSGDITVRAEKSTLFPDKFPRNLPCFPLSLCVNPLIGFPTIFIDIPGTSELIYIATANDKKSHCSIIFPIDAPF</sequence>
<comment type="caution">
    <text evidence="1">The sequence shown here is derived from an EMBL/GenBank/DDBJ whole genome shotgun (WGS) entry which is preliminary data.</text>
</comment>
<protein>
    <submittedName>
        <fullName evidence="1">Uncharacterized protein</fullName>
    </submittedName>
</protein>
<proteinExistence type="predicted"/>
<organism evidence="1 2">
    <name type="scientific">Zancudomyces culisetae</name>
    <name type="common">Gut fungus</name>
    <name type="synonym">Smittium culisetae</name>
    <dbReference type="NCBI Taxonomy" id="1213189"/>
    <lineage>
        <taxon>Eukaryota</taxon>
        <taxon>Fungi</taxon>
        <taxon>Fungi incertae sedis</taxon>
        <taxon>Zoopagomycota</taxon>
        <taxon>Kickxellomycotina</taxon>
        <taxon>Harpellomycetes</taxon>
        <taxon>Harpellales</taxon>
        <taxon>Legeriomycetaceae</taxon>
        <taxon>Zancudomyces</taxon>
    </lineage>
</organism>
<dbReference type="AlphaFoldDB" id="A0A1R1PVQ6"/>
<evidence type="ECO:0000313" key="2">
    <source>
        <dbReference type="Proteomes" id="UP000188320"/>
    </source>
</evidence>
<reference evidence="2" key="1">
    <citation type="submission" date="2017-01" db="EMBL/GenBank/DDBJ databases">
        <authorList>
            <person name="Wang Y."/>
            <person name="White M."/>
            <person name="Kvist S."/>
            <person name="Moncalvo J.-M."/>
        </authorList>
    </citation>
    <scope>NUCLEOTIDE SEQUENCE [LARGE SCALE GENOMIC DNA]</scope>
    <source>
        <strain evidence="2">COL-18-3</strain>
    </source>
</reference>
<name>A0A1R1PVQ6_ZANCU</name>
<dbReference type="Proteomes" id="UP000188320">
    <property type="component" value="Unassembled WGS sequence"/>
</dbReference>
<dbReference type="EMBL" id="LSSK01000113">
    <property type="protein sequence ID" value="OMH85057.1"/>
    <property type="molecule type" value="Genomic_DNA"/>
</dbReference>
<accession>A0A1R1PVQ6</accession>
<evidence type="ECO:0000313" key="1">
    <source>
        <dbReference type="EMBL" id="OMH85057.1"/>
    </source>
</evidence>
<gene>
    <name evidence="1" type="ORF">AX774_g1382</name>
</gene>
<keyword evidence="2" id="KW-1185">Reference proteome</keyword>